<organism evidence="4 5">
    <name type="scientific">Spartinivicinus poritis</name>
    <dbReference type="NCBI Taxonomy" id="2994640"/>
    <lineage>
        <taxon>Bacteria</taxon>
        <taxon>Pseudomonadati</taxon>
        <taxon>Pseudomonadota</taxon>
        <taxon>Gammaproteobacteria</taxon>
        <taxon>Oceanospirillales</taxon>
        <taxon>Zooshikellaceae</taxon>
        <taxon>Spartinivicinus</taxon>
    </lineage>
</organism>
<dbReference type="Proteomes" id="UP001528823">
    <property type="component" value="Unassembled WGS sequence"/>
</dbReference>
<protein>
    <submittedName>
        <fullName evidence="4">NAD(P)H-quinone oxidoreductase</fullName>
    </submittedName>
</protein>
<dbReference type="InterPro" id="IPR013154">
    <property type="entry name" value="ADH-like_N"/>
</dbReference>
<proteinExistence type="predicted"/>
<dbReference type="SUPFAM" id="SSF50129">
    <property type="entry name" value="GroES-like"/>
    <property type="match status" value="1"/>
</dbReference>
<dbReference type="PANTHER" id="PTHR48106">
    <property type="entry name" value="QUINONE OXIDOREDUCTASE PIG3-RELATED"/>
    <property type="match status" value="1"/>
</dbReference>
<dbReference type="InterPro" id="IPR011032">
    <property type="entry name" value="GroES-like_sf"/>
</dbReference>
<reference evidence="4 5" key="1">
    <citation type="submission" date="2022-11" db="EMBL/GenBank/DDBJ databases">
        <title>Spartinivicinus poritis sp. nov., isolated from scleractinian coral Porites lutea.</title>
        <authorList>
            <person name="Zhang G."/>
            <person name="Cai L."/>
            <person name="Wei Q."/>
        </authorList>
    </citation>
    <scope>NUCLEOTIDE SEQUENCE [LARGE SCALE GENOMIC DNA]</scope>
    <source>
        <strain evidence="4 5">A2-2</strain>
    </source>
</reference>
<evidence type="ECO:0000256" key="1">
    <source>
        <dbReference type="ARBA" id="ARBA00022857"/>
    </source>
</evidence>
<dbReference type="InterPro" id="IPR020843">
    <property type="entry name" value="ER"/>
</dbReference>
<feature type="domain" description="Enoyl reductase (ER)" evidence="3">
    <location>
        <begin position="10"/>
        <end position="323"/>
    </location>
</feature>
<dbReference type="PANTHER" id="PTHR48106:SF8">
    <property type="entry name" value="OS02G0805600 PROTEIN"/>
    <property type="match status" value="1"/>
</dbReference>
<keyword evidence="2" id="KW-0560">Oxidoreductase</keyword>
<dbReference type="Pfam" id="PF08240">
    <property type="entry name" value="ADH_N"/>
    <property type="match status" value="1"/>
</dbReference>
<evidence type="ECO:0000259" key="3">
    <source>
        <dbReference type="SMART" id="SM00829"/>
    </source>
</evidence>
<gene>
    <name evidence="4" type="ORF">ORQ98_07330</name>
</gene>
<dbReference type="EMBL" id="JAPMOU010000006">
    <property type="protein sequence ID" value="MDE1461777.1"/>
    <property type="molecule type" value="Genomic_DNA"/>
</dbReference>
<dbReference type="SUPFAM" id="SSF51735">
    <property type="entry name" value="NAD(P)-binding Rossmann-fold domains"/>
    <property type="match status" value="1"/>
</dbReference>
<dbReference type="InterPro" id="IPR014189">
    <property type="entry name" value="Quinone_OxRdtase_PIG3"/>
</dbReference>
<dbReference type="InterPro" id="IPR036291">
    <property type="entry name" value="NAD(P)-bd_dom_sf"/>
</dbReference>
<dbReference type="Pfam" id="PF00107">
    <property type="entry name" value="ADH_zinc_N"/>
    <property type="match status" value="1"/>
</dbReference>
<name>A0ABT5U642_9GAMM</name>
<dbReference type="InterPro" id="IPR013149">
    <property type="entry name" value="ADH-like_C"/>
</dbReference>
<sequence>MKAVEITSPGGPEVLSIAERTTPEPKTGEVLIKVAAAGINAPDLLQRKGKYPPPPDASDIPGLEVAGEVVKVGEHVTQLNVGDNVCALLSGGGYAEFAVAAADLCLPIPKNFSMVEAAALPETFFTVWHNVFERGQLTAGETLLIHGGSSGIGTTAIQLAIAKGATVFVTAGTKEKCDLCLKLGTSAAINYREEDFVEKIKNLTENKGVNLIVDMVGGDYFSRNLSCLTVEGRLVQIGMQHGATSEISLWQIMSKRLTITGSTLRVRSVKDKAKITAALKQEVWPLLNSGTVKPVIYSTFPLAEAKQAHQLMEDGKHAGKVVLTV</sequence>
<dbReference type="SMART" id="SM00829">
    <property type="entry name" value="PKS_ER"/>
    <property type="match status" value="1"/>
</dbReference>
<dbReference type="Gene3D" id="3.40.50.720">
    <property type="entry name" value="NAD(P)-binding Rossmann-like Domain"/>
    <property type="match status" value="1"/>
</dbReference>
<keyword evidence="5" id="KW-1185">Reference proteome</keyword>
<evidence type="ECO:0000313" key="5">
    <source>
        <dbReference type="Proteomes" id="UP001528823"/>
    </source>
</evidence>
<dbReference type="CDD" id="cd05276">
    <property type="entry name" value="p53_inducible_oxidoreductase"/>
    <property type="match status" value="1"/>
</dbReference>
<dbReference type="NCBIfam" id="TIGR02824">
    <property type="entry name" value="quinone_pig3"/>
    <property type="match status" value="1"/>
</dbReference>
<evidence type="ECO:0000313" key="4">
    <source>
        <dbReference type="EMBL" id="MDE1461777.1"/>
    </source>
</evidence>
<dbReference type="RefSeq" id="WP_274688133.1">
    <property type="nucleotide sequence ID" value="NZ_JAPMOU010000006.1"/>
</dbReference>
<evidence type="ECO:0000256" key="2">
    <source>
        <dbReference type="ARBA" id="ARBA00023002"/>
    </source>
</evidence>
<dbReference type="Gene3D" id="3.90.180.10">
    <property type="entry name" value="Medium-chain alcohol dehydrogenases, catalytic domain"/>
    <property type="match status" value="1"/>
</dbReference>
<accession>A0ABT5U642</accession>
<comment type="caution">
    <text evidence="4">The sequence shown here is derived from an EMBL/GenBank/DDBJ whole genome shotgun (WGS) entry which is preliminary data.</text>
</comment>
<keyword evidence="1" id="KW-0521">NADP</keyword>